<evidence type="ECO:0000313" key="4">
    <source>
        <dbReference type="Proteomes" id="UP001290455"/>
    </source>
</evidence>
<dbReference type="EMBL" id="JAXOFX010000003">
    <property type="protein sequence ID" value="MDZ5471598.1"/>
    <property type="molecule type" value="Genomic_DNA"/>
</dbReference>
<evidence type="ECO:0000256" key="1">
    <source>
        <dbReference type="SAM" id="MobiDB-lite"/>
    </source>
</evidence>
<protein>
    <submittedName>
        <fullName evidence="3">YusW family protein</fullName>
    </submittedName>
</protein>
<dbReference type="PROSITE" id="PS51257">
    <property type="entry name" value="PROKAR_LIPOPROTEIN"/>
    <property type="match status" value="1"/>
</dbReference>
<dbReference type="Proteomes" id="UP001290455">
    <property type="component" value="Unassembled WGS sequence"/>
</dbReference>
<dbReference type="Pfam" id="PF14039">
    <property type="entry name" value="YusW"/>
    <property type="match status" value="1"/>
</dbReference>
<feature type="signal peptide" evidence="2">
    <location>
        <begin position="1"/>
        <end position="22"/>
    </location>
</feature>
<evidence type="ECO:0000313" key="3">
    <source>
        <dbReference type="EMBL" id="MDZ5471598.1"/>
    </source>
</evidence>
<evidence type="ECO:0000256" key="2">
    <source>
        <dbReference type="SAM" id="SignalP"/>
    </source>
</evidence>
<keyword evidence="4" id="KW-1185">Reference proteome</keyword>
<comment type="caution">
    <text evidence="3">The sequence shown here is derived from an EMBL/GenBank/DDBJ whole genome shotgun (WGS) entry which is preliminary data.</text>
</comment>
<dbReference type="InterPro" id="IPR025623">
    <property type="entry name" value="YusW"/>
</dbReference>
<feature type="compositionally biased region" description="Polar residues" evidence="1">
    <location>
        <begin position="44"/>
        <end position="55"/>
    </location>
</feature>
<reference evidence="3 4" key="1">
    <citation type="submission" date="2023-11" db="EMBL/GenBank/DDBJ databases">
        <title>Bacillus jintuensis, isolated from a mudflat on the Beibu Gulf coast.</title>
        <authorList>
            <person name="Li M."/>
        </authorList>
    </citation>
    <scope>NUCLEOTIDE SEQUENCE [LARGE SCALE GENOMIC DNA]</scope>
    <source>
        <strain evidence="3 4">31A1R</strain>
    </source>
</reference>
<sequence>MTYLIKLSITLFVLLIVQGCNNDRHDVSAPPENAPVKTEEDITNEQTNPAQNEDGTMFNFSSFDLDIEYEQNKSYDASYENETDEMEAEIKDQIKDVQLQGDEAFERLKPLFQKLTFDQTTEDEKVIEEVLNVFELDSSYKKFELEVEFSDGTEKEYKSL</sequence>
<name>A0ABU5IWQ4_9BACI</name>
<organism evidence="3 4">
    <name type="scientific">Robertmurraya mangrovi</name>
    <dbReference type="NCBI Taxonomy" id="3098077"/>
    <lineage>
        <taxon>Bacteria</taxon>
        <taxon>Bacillati</taxon>
        <taxon>Bacillota</taxon>
        <taxon>Bacilli</taxon>
        <taxon>Bacillales</taxon>
        <taxon>Bacillaceae</taxon>
        <taxon>Robertmurraya</taxon>
    </lineage>
</organism>
<dbReference type="RefSeq" id="WP_322445886.1">
    <property type="nucleotide sequence ID" value="NZ_JAXOFX010000003.1"/>
</dbReference>
<accession>A0ABU5IWQ4</accession>
<keyword evidence="2" id="KW-0732">Signal</keyword>
<gene>
    <name evidence="3" type="ORF">SM124_07535</name>
</gene>
<proteinExistence type="predicted"/>
<feature type="chain" id="PRO_5045961836" evidence="2">
    <location>
        <begin position="23"/>
        <end position="160"/>
    </location>
</feature>
<feature type="region of interest" description="Disordered" evidence="1">
    <location>
        <begin position="26"/>
        <end position="55"/>
    </location>
</feature>